<comment type="caution">
    <text evidence="3">The sequence shown here is derived from an EMBL/GenBank/DDBJ whole genome shotgun (WGS) entry which is preliminary data.</text>
</comment>
<dbReference type="PANTHER" id="PTHR33309:SF3">
    <property type="entry name" value="CCHC-TYPE DOMAIN-CONTAINING PROTEIN"/>
    <property type="match status" value="1"/>
</dbReference>
<evidence type="ECO:0000313" key="4">
    <source>
        <dbReference type="Proteomes" id="UP001219518"/>
    </source>
</evidence>
<evidence type="ECO:0000256" key="1">
    <source>
        <dbReference type="SAM" id="MobiDB-lite"/>
    </source>
</evidence>
<dbReference type="PANTHER" id="PTHR33309">
    <property type="entry name" value="KERATIN, ULTRA HIGH-SULFUR MATRIX PROTEIN-LIKE"/>
    <property type="match status" value="1"/>
</dbReference>
<feature type="non-terminal residue" evidence="3">
    <location>
        <position position="1"/>
    </location>
</feature>
<dbReference type="Pfam" id="PF20700">
    <property type="entry name" value="Mutator"/>
    <property type="match status" value="1"/>
</dbReference>
<feature type="region of interest" description="Disordered" evidence="1">
    <location>
        <begin position="1"/>
        <end position="47"/>
    </location>
</feature>
<accession>A0AAE1LL15</accession>
<dbReference type="InterPro" id="IPR049012">
    <property type="entry name" value="Mutator_transp_dom"/>
</dbReference>
<reference evidence="3" key="2">
    <citation type="journal article" date="2023" name="BMC Genomics">
        <title>Pest status, molecular evolution, and epigenetic factors derived from the genome assembly of Frankliniella fusca, a thysanopteran phytovirus vector.</title>
        <authorList>
            <person name="Catto M.A."/>
            <person name="Labadie P.E."/>
            <person name="Jacobson A.L."/>
            <person name="Kennedy G.G."/>
            <person name="Srinivasan R."/>
            <person name="Hunt B.G."/>
        </authorList>
    </citation>
    <scope>NUCLEOTIDE SEQUENCE</scope>
    <source>
        <strain evidence="3">PL_HMW_Pooled</strain>
    </source>
</reference>
<dbReference type="AlphaFoldDB" id="A0AAE1LL15"/>
<protein>
    <submittedName>
        <fullName evidence="3">Citrate synthase-lysine N-methyltransferase CSKMT, mitochondrial</fullName>
    </submittedName>
</protein>
<gene>
    <name evidence="3" type="ORF">KUF71_012210</name>
</gene>
<evidence type="ECO:0000313" key="3">
    <source>
        <dbReference type="EMBL" id="KAK3924126.1"/>
    </source>
</evidence>
<dbReference type="EMBL" id="JAHWGI010001165">
    <property type="protein sequence ID" value="KAK3924126.1"/>
    <property type="molecule type" value="Genomic_DNA"/>
</dbReference>
<feature type="compositionally biased region" description="Polar residues" evidence="1">
    <location>
        <begin position="24"/>
        <end position="42"/>
    </location>
</feature>
<reference evidence="3" key="1">
    <citation type="submission" date="2021-07" db="EMBL/GenBank/DDBJ databases">
        <authorList>
            <person name="Catto M.A."/>
            <person name="Jacobson A."/>
            <person name="Kennedy G."/>
            <person name="Labadie P."/>
            <person name="Hunt B.G."/>
            <person name="Srinivasan R."/>
        </authorList>
    </citation>
    <scope>NUCLEOTIDE SEQUENCE</scope>
    <source>
        <strain evidence="3">PL_HMW_Pooled</strain>
        <tissue evidence="3">Head</tissue>
    </source>
</reference>
<proteinExistence type="predicted"/>
<evidence type="ECO:0000259" key="2">
    <source>
        <dbReference type="Pfam" id="PF20700"/>
    </source>
</evidence>
<keyword evidence="4" id="KW-1185">Reference proteome</keyword>
<name>A0AAE1LL15_9NEOP</name>
<feature type="domain" description="Mutator-like transposase" evidence="2">
    <location>
        <begin position="77"/>
        <end position="358"/>
    </location>
</feature>
<dbReference type="Proteomes" id="UP001219518">
    <property type="component" value="Unassembled WGS sequence"/>
</dbReference>
<organism evidence="3 4">
    <name type="scientific">Frankliniella fusca</name>
    <dbReference type="NCBI Taxonomy" id="407009"/>
    <lineage>
        <taxon>Eukaryota</taxon>
        <taxon>Metazoa</taxon>
        <taxon>Ecdysozoa</taxon>
        <taxon>Arthropoda</taxon>
        <taxon>Hexapoda</taxon>
        <taxon>Insecta</taxon>
        <taxon>Pterygota</taxon>
        <taxon>Neoptera</taxon>
        <taxon>Paraneoptera</taxon>
        <taxon>Thysanoptera</taxon>
        <taxon>Terebrantia</taxon>
        <taxon>Thripoidea</taxon>
        <taxon>Thripidae</taxon>
        <taxon>Frankliniella</taxon>
    </lineage>
</organism>
<sequence length="508" mass="57445">MQKYQKGRLTSPQRGHRRNRREVSTQTDTDDQPQPLSAQTPKGRSGKKFSLFEGKQNVSDDEYFIISGLALIAVAKEFTCKACKQKSLDCRIVNQRGFAFTVKIVCEACEELQVQLDSCPRITCKDSTRPPFESNRKLVEAFIRCGRGYNAMLKFGTIVGMKVMDQSSYRDHLLKLVSENGALKKEILSPRQAVRRFYEEENPNLVNEEIIEVVVSFDGSWHKRGRTSNHGFVAVIEVNTGLVIDYEILSKYCHLCCITAAEMDKDSPEFIEWYERHYECNTNFSGASGNMEREGAVMMWKRSEHDAKMRYTRFISDGDAKTPSAIQEAQPYGPDVLIEKDECTNHVGKRLGTALRNTVDLSKMKNAVLAPIHHCASTDAKPTHQYCPPGPESWCFYQMAKAANNRSKPSHKDMKTVINKQVFDAILPVYKRLSDSERLKRCQSNLTQNANEALHNVIWCKVPKTTFIGKGRLELGVTKAVGEFNMGCVAFMATQAEVTERPNSAQSM</sequence>